<gene>
    <name evidence="2" type="ORF">WA026_002858</name>
</gene>
<feature type="region of interest" description="Disordered" evidence="1">
    <location>
        <begin position="98"/>
        <end position="121"/>
    </location>
</feature>
<organism evidence="2 3">
    <name type="scientific">Henosepilachna vigintioctopunctata</name>
    <dbReference type="NCBI Taxonomy" id="420089"/>
    <lineage>
        <taxon>Eukaryota</taxon>
        <taxon>Metazoa</taxon>
        <taxon>Ecdysozoa</taxon>
        <taxon>Arthropoda</taxon>
        <taxon>Hexapoda</taxon>
        <taxon>Insecta</taxon>
        <taxon>Pterygota</taxon>
        <taxon>Neoptera</taxon>
        <taxon>Endopterygota</taxon>
        <taxon>Coleoptera</taxon>
        <taxon>Polyphaga</taxon>
        <taxon>Cucujiformia</taxon>
        <taxon>Coccinelloidea</taxon>
        <taxon>Coccinellidae</taxon>
        <taxon>Epilachninae</taxon>
        <taxon>Epilachnini</taxon>
        <taxon>Henosepilachna</taxon>
    </lineage>
</organism>
<accession>A0AAW1TKV5</accession>
<dbReference type="AlphaFoldDB" id="A0AAW1TKV5"/>
<reference evidence="2 3" key="1">
    <citation type="submission" date="2023-03" db="EMBL/GenBank/DDBJ databases">
        <title>Genome insight into feeding habits of ladybird beetles.</title>
        <authorList>
            <person name="Li H.-S."/>
            <person name="Huang Y.-H."/>
            <person name="Pang H."/>
        </authorList>
    </citation>
    <scope>NUCLEOTIDE SEQUENCE [LARGE SCALE GENOMIC DNA]</scope>
    <source>
        <strain evidence="2">SYSU_2023b</strain>
        <tissue evidence="2">Whole body</tissue>
    </source>
</reference>
<evidence type="ECO:0000313" key="3">
    <source>
        <dbReference type="Proteomes" id="UP001431783"/>
    </source>
</evidence>
<evidence type="ECO:0000256" key="1">
    <source>
        <dbReference type="SAM" id="MobiDB-lite"/>
    </source>
</evidence>
<keyword evidence="3" id="KW-1185">Reference proteome</keyword>
<comment type="caution">
    <text evidence="2">The sequence shown here is derived from an EMBL/GenBank/DDBJ whole genome shotgun (WGS) entry which is preliminary data.</text>
</comment>
<dbReference type="Proteomes" id="UP001431783">
    <property type="component" value="Unassembled WGS sequence"/>
</dbReference>
<dbReference type="EMBL" id="JARQZJ010000001">
    <property type="protein sequence ID" value="KAK9869100.1"/>
    <property type="molecule type" value="Genomic_DNA"/>
</dbReference>
<protein>
    <submittedName>
        <fullName evidence="2">Uncharacterized protein</fullName>
    </submittedName>
</protein>
<sequence length="121" mass="14318">MLSDYRKTRQGVDEDNAFYDLTEGLPRCDPSCLFLQKIVTETKEFFSFEDFLTSVINNAANETLHELKKNKKENGWNDTECEQMTERKKQAYKIMIDRHPTRNSVEKYRDLRGEKRGEENA</sequence>
<proteinExistence type="predicted"/>
<name>A0AAW1TKV5_9CUCU</name>
<evidence type="ECO:0000313" key="2">
    <source>
        <dbReference type="EMBL" id="KAK9869100.1"/>
    </source>
</evidence>